<dbReference type="InterPro" id="IPR003607">
    <property type="entry name" value="HD/PDEase_dom"/>
</dbReference>
<evidence type="ECO:0000313" key="3">
    <source>
        <dbReference type="Proteomes" id="UP000430222"/>
    </source>
</evidence>
<dbReference type="SUPFAM" id="SSF109604">
    <property type="entry name" value="HD-domain/PDEase-like"/>
    <property type="match status" value="1"/>
</dbReference>
<dbReference type="NCBIfam" id="TIGR00277">
    <property type="entry name" value="HDIG"/>
    <property type="match status" value="1"/>
</dbReference>
<dbReference type="RefSeq" id="WP_154619885.1">
    <property type="nucleotide sequence ID" value="NZ_JBQHVT010000004.1"/>
</dbReference>
<keyword evidence="3" id="KW-1185">Reference proteome</keyword>
<name>A0A6I2UWV2_9FIRM</name>
<organism evidence="2 3">
    <name type="scientific">Selenomonas montiformis</name>
    <dbReference type="NCBI Taxonomy" id="2652285"/>
    <lineage>
        <taxon>Bacteria</taxon>
        <taxon>Bacillati</taxon>
        <taxon>Bacillota</taxon>
        <taxon>Negativicutes</taxon>
        <taxon>Selenomonadales</taxon>
        <taxon>Selenomonadaceae</taxon>
        <taxon>Selenomonas</taxon>
    </lineage>
</organism>
<dbReference type="EMBL" id="VUNL01000002">
    <property type="protein sequence ID" value="MSV24141.1"/>
    <property type="molecule type" value="Genomic_DNA"/>
</dbReference>
<feature type="domain" description="HD" evidence="1">
    <location>
        <begin position="35"/>
        <end position="150"/>
    </location>
</feature>
<dbReference type="Proteomes" id="UP000430222">
    <property type="component" value="Unassembled WGS sequence"/>
</dbReference>
<evidence type="ECO:0000259" key="1">
    <source>
        <dbReference type="Pfam" id="PF01966"/>
    </source>
</evidence>
<protein>
    <submittedName>
        <fullName evidence="2">HD domain-containing protein</fullName>
    </submittedName>
</protein>
<evidence type="ECO:0000313" key="2">
    <source>
        <dbReference type="EMBL" id="MSV24141.1"/>
    </source>
</evidence>
<reference evidence="2 3" key="1">
    <citation type="submission" date="2019-08" db="EMBL/GenBank/DDBJ databases">
        <title>In-depth cultivation of the pig gut microbiome towards novel bacterial diversity and tailored functional studies.</title>
        <authorList>
            <person name="Wylensek D."/>
            <person name="Hitch T.C.A."/>
            <person name="Clavel T."/>
        </authorList>
    </citation>
    <scope>NUCLEOTIDE SEQUENCE [LARGE SCALE GENOMIC DNA]</scope>
    <source>
        <strain evidence="3">WCA-380-WT-3B3</strain>
    </source>
</reference>
<dbReference type="Pfam" id="PF01966">
    <property type="entry name" value="HD"/>
    <property type="match status" value="1"/>
</dbReference>
<dbReference type="InterPro" id="IPR006675">
    <property type="entry name" value="HDIG_dom"/>
</dbReference>
<comment type="caution">
    <text evidence="2">The sequence shown here is derived from an EMBL/GenBank/DDBJ whole genome shotgun (WGS) entry which is preliminary data.</text>
</comment>
<proteinExistence type="predicted"/>
<sequence>MRLLLKKMHTWMDAYMKRFDTDDEAVMQGIRIKKTHTGYVTAIARELAGHLRLSEHDIELAEMMGLFHDVGRFRQYMVYQTFNDAQSEDHAELGLRVLDEEMPYMGELASEDADLLRFAIRNHNKKEIEPATDGRALMFARLLRDADKLDIYRVLSPYLSPEGADKAPNFIRSDASQLVSPDFIRDFAAGKQADYRKMRTHGDRKLVRLMWVYDIHYSWTLRKIVERGYVDRIIRYLPEQEGLDEGIRRLREYIGRKCAEEDRAGE</sequence>
<gene>
    <name evidence="2" type="ORF">FYJ78_02850</name>
</gene>
<dbReference type="Gene3D" id="1.10.3210.10">
    <property type="entry name" value="Hypothetical protein af1432"/>
    <property type="match status" value="1"/>
</dbReference>
<dbReference type="InterPro" id="IPR006674">
    <property type="entry name" value="HD_domain"/>
</dbReference>
<dbReference type="CDD" id="cd00077">
    <property type="entry name" value="HDc"/>
    <property type="match status" value="1"/>
</dbReference>
<accession>A0A6I2UWV2</accession>
<dbReference type="AlphaFoldDB" id="A0A6I2UWV2"/>